<comment type="caution">
    <text evidence="2">The sequence shown here is derived from an EMBL/GenBank/DDBJ whole genome shotgun (WGS) entry which is preliminary data.</text>
</comment>
<reference evidence="2 3" key="1">
    <citation type="submission" date="2014-03" db="EMBL/GenBank/DDBJ databases">
        <title>Draft genome sequence of the novel thermoacidophilic archaea Acidianus copahuensis ALE1 strain, isolated from Copahue volcanic area in Neuquen Argentina.</title>
        <authorList>
            <person name="Urbieta M.S."/>
            <person name="Rascovan N."/>
            <person name="Castro C."/>
            <person name="Revale S."/>
            <person name="Giaveno M.A."/>
            <person name="Vazquez M.P."/>
            <person name="Donati E.R."/>
        </authorList>
    </citation>
    <scope>NUCLEOTIDE SEQUENCE [LARGE SCALE GENOMIC DNA]</scope>
    <source>
        <strain evidence="2 3">ALE1</strain>
    </source>
</reference>
<protein>
    <submittedName>
        <fullName evidence="2">Uncharacterized protein</fullName>
    </submittedName>
</protein>
<evidence type="ECO:0000313" key="3">
    <source>
        <dbReference type="Proteomes" id="UP000024332"/>
    </source>
</evidence>
<name>A0A031LTP8_9CREN</name>
<dbReference type="EMBL" id="JFZT01000017">
    <property type="protein sequence ID" value="EZQ11100.1"/>
    <property type="molecule type" value="Genomic_DNA"/>
</dbReference>
<dbReference type="Proteomes" id="UP000024332">
    <property type="component" value="Unassembled WGS sequence"/>
</dbReference>
<proteinExistence type="predicted"/>
<keyword evidence="3" id="KW-1185">Reference proteome</keyword>
<gene>
    <name evidence="2" type="ORF">CM19_02570</name>
</gene>
<evidence type="ECO:0000313" key="2">
    <source>
        <dbReference type="EMBL" id="EZQ11100.1"/>
    </source>
</evidence>
<feature type="compositionally biased region" description="Basic and acidic residues" evidence="1">
    <location>
        <begin position="87"/>
        <end position="101"/>
    </location>
</feature>
<feature type="region of interest" description="Disordered" evidence="1">
    <location>
        <begin position="87"/>
        <end position="115"/>
    </location>
</feature>
<accession>A0A031LTP8</accession>
<dbReference type="STRING" id="1160895.CM19_02570"/>
<feature type="compositionally biased region" description="Acidic residues" evidence="1">
    <location>
        <begin position="102"/>
        <end position="115"/>
    </location>
</feature>
<dbReference type="OrthoDB" id="43553at2157"/>
<dbReference type="AlphaFoldDB" id="A0A031LTP8"/>
<organism evidence="2 3">
    <name type="scientific">Candidatus Acidianus copahuensis</name>
    <dbReference type="NCBI Taxonomy" id="1160895"/>
    <lineage>
        <taxon>Archaea</taxon>
        <taxon>Thermoproteota</taxon>
        <taxon>Thermoprotei</taxon>
        <taxon>Sulfolobales</taxon>
        <taxon>Sulfolobaceae</taxon>
        <taxon>Acidianus</taxon>
    </lineage>
</organism>
<sequence length="115" mass="13519">MNRILRIPRFMKDGKNKTLELFIDNANVNDKGFPQEARFLLVIDDGNNRTAFQLSQAEASLLYTRLKYALDQASKEYIDIEEKNRKNYEKKSSRKGIQEKDSLDEELERLDSDEE</sequence>
<evidence type="ECO:0000256" key="1">
    <source>
        <dbReference type="SAM" id="MobiDB-lite"/>
    </source>
</evidence>
<dbReference type="RefSeq" id="WP_171714662.1">
    <property type="nucleotide sequence ID" value="NZ_JFZT01000017.1"/>
</dbReference>